<evidence type="ECO:0000313" key="1">
    <source>
        <dbReference type="EMBL" id="SMF82643.1"/>
    </source>
</evidence>
<sequence length="164" mass="17117">MFRLNRLTDYGVVVLMQMAQAPERLVSATQLAEESGVPLPTVSKLLNQLARGGVIESTRGAAGGYRLAAPAEAITIASVIQALEGPIALTACVEGAHDSCESELICPMRGNWEKVNGAIRTALSGVTLADMTVGFPPLPPRRPVDDKVLATAAAAVQPGLETAR</sequence>
<dbReference type="InterPro" id="IPR030489">
    <property type="entry name" value="TR_Rrf2-type_CS"/>
</dbReference>
<dbReference type="GO" id="GO:0003700">
    <property type="term" value="F:DNA-binding transcription factor activity"/>
    <property type="evidence" value="ECO:0007669"/>
    <property type="project" value="TreeGrafter"/>
</dbReference>
<dbReference type="Pfam" id="PF02082">
    <property type="entry name" value="Rrf2"/>
    <property type="match status" value="1"/>
</dbReference>
<dbReference type="STRING" id="560819.SAMN05428998_14726"/>
<dbReference type="AlphaFoldDB" id="A0A1Y6CWL0"/>
<dbReference type="EMBL" id="FWZX01000047">
    <property type="protein sequence ID" value="SMF82643.1"/>
    <property type="molecule type" value="Genomic_DNA"/>
</dbReference>
<dbReference type="InterPro" id="IPR000944">
    <property type="entry name" value="Tscrpt_reg_Rrf2"/>
</dbReference>
<evidence type="ECO:0000313" key="2">
    <source>
        <dbReference type="Proteomes" id="UP000192917"/>
    </source>
</evidence>
<dbReference type="PANTHER" id="PTHR33221">
    <property type="entry name" value="WINGED HELIX-TURN-HELIX TRANSCRIPTIONAL REGULATOR, RRF2 FAMILY"/>
    <property type="match status" value="1"/>
</dbReference>
<gene>
    <name evidence="1" type="ORF">SAMN05428998_14726</name>
</gene>
<organism evidence="1 2">
    <name type="scientific">Tistlia consotensis USBA 355</name>
    <dbReference type="NCBI Taxonomy" id="560819"/>
    <lineage>
        <taxon>Bacteria</taxon>
        <taxon>Pseudomonadati</taxon>
        <taxon>Pseudomonadota</taxon>
        <taxon>Alphaproteobacteria</taxon>
        <taxon>Rhodospirillales</taxon>
        <taxon>Rhodovibrionaceae</taxon>
        <taxon>Tistlia</taxon>
    </lineage>
</organism>
<dbReference type="InterPro" id="IPR036390">
    <property type="entry name" value="WH_DNA-bd_sf"/>
</dbReference>
<dbReference type="PROSITE" id="PS01332">
    <property type="entry name" value="HTH_RRF2_1"/>
    <property type="match status" value="1"/>
</dbReference>
<protein>
    <submittedName>
        <fullName evidence="1">Transcriptional regulator, BadM/Rrf2 family</fullName>
    </submittedName>
</protein>
<dbReference type="RefSeq" id="WP_085126964.1">
    <property type="nucleotide sequence ID" value="NZ_FWZX01000047.1"/>
</dbReference>
<dbReference type="Gene3D" id="1.10.10.10">
    <property type="entry name" value="Winged helix-like DNA-binding domain superfamily/Winged helix DNA-binding domain"/>
    <property type="match status" value="1"/>
</dbReference>
<dbReference type="InterPro" id="IPR014290">
    <property type="entry name" value="SUF_FeS_clus_asmbl_reg"/>
</dbReference>
<dbReference type="CDD" id="cd00090">
    <property type="entry name" value="HTH_ARSR"/>
    <property type="match status" value="1"/>
</dbReference>
<dbReference type="PROSITE" id="PS51197">
    <property type="entry name" value="HTH_RRF2_2"/>
    <property type="match status" value="1"/>
</dbReference>
<dbReference type="InterPro" id="IPR011991">
    <property type="entry name" value="ArsR-like_HTH"/>
</dbReference>
<dbReference type="PANTHER" id="PTHR33221:SF2">
    <property type="entry name" value="TRANSCRIPTIONAL REGULATOR"/>
    <property type="match status" value="1"/>
</dbReference>
<dbReference type="NCBIfam" id="TIGR02944">
    <property type="entry name" value="suf_reg_Xantho"/>
    <property type="match status" value="1"/>
</dbReference>
<reference evidence="1 2" key="1">
    <citation type="submission" date="2017-04" db="EMBL/GenBank/DDBJ databases">
        <authorList>
            <person name="Afonso C.L."/>
            <person name="Miller P.J."/>
            <person name="Scott M.A."/>
            <person name="Spackman E."/>
            <person name="Goraichik I."/>
            <person name="Dimitrov K.M."/>
            <person name="Suarez D.L."/>
            <person name="Swayne D.E."/>
        </authorList>
    </citation>
    <scope>NUCLEOTIDE SEQUENCE [LARGE SCALE GENOMIC DNA]</scope>
    <source>
        <strain evidence="1 2">USBA 355</strain>
    </source>
</reference>
<name>A0A1Y6CWL0_9PROT</name>
<dbReference type="GO" id="GO:0005829">
    <property type="term" value="C:cytosol"/>
    <property type="evidence" value="ECO:0007669"/>
    <property type="project" value="TreeGrafter"/>
</dbReference>
<dbReference type="SUPFAM" id="SSF46785">
    <property type="entry name" value="Winged helix' DNA-binding domain"/>
    <property type="match status" value="1"/>
</dbReference>
<dbReference type="InterPro" id="IPR036388">
    <property type="entry name" value="WH-like_DNA-bd_sf"/>
</dbReference>
<proteinExistence type="predicted"/>
<keyword evidence="2" id="KW-1185">Reference proteome</keyword>
<dbReference type="NCBIfam" id="TIGR00738">
    <property type="entry name" value="rrf2_super"/>
    <property type="match status" value="1"/>
</dbReference>
<dbReference type="Proteomes" id="UP000192917">
    <property type="component" value="Unassembled WGS sequence"/>
</dbReference>
<accession>A0A1Y6CWL0</accession>